<dbReference type="NCBIfam" id="TIGR00231">
    <property type="entry name" value="small_GTP"/>
    <property type="match status" value="1"/>
</dbReference>
<dbReference type="AlphaFoldDB" id="A0AAD2G2B1"/>
<dbReference type="PANTHER" id="PTHR43834">
    <property type="entry name" value="GTPASE DER"/>
    <property type="match status" value="1"/>
</dbReference>
<dbReference type="NCBIfam" id="TIGR03594">
    <property type="entry name" value="GTPase_EngA"/>
    <property type="match status" value="1"/>
</dbReference>
<comment type="function">
    <text evidence="7">GTPase that plays an essential role in the late steps of ribosome biogenesis.</text>
</comment>
<evidence type="ECO:0000259" key="10">
    <source>
        <dbReference type="Pfam" id="PF14714"/>
    </source>
</evidence>
<evidence type="ECO:0000313" key="12">
    <source>
        <dbReference type="Proteomes" id="UP001295423"/>
    </source>
</evidence>
<dbReference type="Gene3D" id="3.40.50.300">
    <property type="entry name" value="P-loop containing nucleotide triphosphate hydrolases"/>
    <property type="match status" value="2"/>
</dbReference>
<organism evidence="11 12">
    <name type="scientific">Cylindrotheca closterium</name>
    <dbReference type="NCBI Taxonomy" id="2856"/>
    <lineage>
        <taxon>Eukaryota</taxon>
        <taxon>Sar</taxon>
        <taxon>Stramenopiles</taxon>
        <taxon>Ochrophyta</taxon>
        <taxon>Bacillariophyta</taxon>
        <taxon>Bacillariophyceae</taxon>
        <taxon>Bacillariophycidae</taxon>
        <taxon>Bacillariales</taxon>
        <taxon>Bacillariaceae</taxon>
        <taxon>Cylindrotheca</taxon>
    </lineage>
</organism>
<evidence type="ECO:0000256" key="7">
    <source>
        <dbReference type="RuleBase" id="RU004481"/>
    </source>
</evidence>
<dbReference type="InterPro" id="IPR032859">
    <property type="entry name" value="KH_dom-like"/>
</dbReference>
<keyword evidence="5 7" id="KW-0547">Nucleotide-binding</keyword>
<feature type="domain" description="GTPase Der C-terminal KH-domain-like" evidence="10">
    <location>
        <begin position="426"/>
        <end position="504"/>
    </location>
</feature>
<dbReference type="PANTHER" id="PTHR43834:SF6">
    <property type="entry name" value="GTPASE DER"/>
    <property type="match status" value="1"/>
</dbReference>
<evidence type="ECO:0000256" key="8">
    <source>
        <dbReference type="SAM" id="MobiDB-lite"/>
    </source>
</evidence>
<dbReference type="SUPFAM" id="SSF52540">
    <property type="entry name" value="P-loop containing nucleoside triphosphate hydrolases"/>
    <property type="match status" value="2"/>
</dbReference>
<dbReference type="HAMAP" id="MF_00195">
    <property type="entry name" value="GTPase_Der"/>
    <property type="match status" value="1"/>
</dbReference>
<evidence type="ECO:0000256" key="6">
    <source>
        <dbReference type="ARBA" id="ARBA00023134"/>
    </source>
</evidence>
<evidence type="ECO:0000256" key="5">
    <source>
        <dbReference type="ARBA" id="ARBA00022741"/>
    </source>
</evidence>
<gene>
    <name evidence="11" type="ORF">CYCCA115_LOCUS18607</name>
</gene>
<dbReference type="GO" id="GO:0042254">
    <property type="term" value="P:ribosome biogenesis"/>
    <property type="evidence" value="ECO:0007669"/>
    <property type="project" value="UniProtKB-KW"/>
</dbReference>
<dbReference type="Gene3D" id="3.30.300.20">
    <property type="match status" value="1"/>
</dbReference>
<keyword evidence="3" id="KW-0690">Ribosome biogenesis</keyword>
<dbReference type="Pfam" id="PF14714">
    <property type="entry name" value="KH_dom-like"/>
    <property type="match status" value="1"/>
</dbReference>
<dbReference type="Pfam" id="PF01926">
    <property type="entry name" value="MMR_HSR1"/>
    <property type="match status" value="2"/>
</dbReference>
<feature type="region of interest" description="Disordered" evidence="8">
    <location>
        <begin position="517"/>
        <end position="548"/>
    </location>
</feature>
<reference evidence="11" key="1">
    <citation type="submission" date="2023-08" db="EMBL/GenBank/DDBJ databases">
        <authorList>
            <person name="Audoor S."/>
            <person name="Bilcke G."/>
        </authorList>
    </citation>
    <scope>NUCLEOTIDE SEQUENCE</scope>
</reference>
<keyword evidence="4 7" id="KW-0677">Repeat</keyword>
<dbReference type="InterPro" id="IPR027417">
    <property type="entry name" value="P-loop_NTPase"/>
</dbReference>
<proteinExistence type="inferred from homology"/>
<evidence type="ECO:0000256" key="4">
    <source>
        <dbReference type="ARBA" id="ARBA00022737"/>
    </source>
</evidence>
<protein>
    <recommendedName>
        <fullName evidence="2 7">GTPase Der</fullName>
    </recommendedName>
</protein>
<evidence type="ECO:0000313" key="11">
    <source>
        <dbReference type="EMBL" id="CAJ1960191.1"/>
    </source>
</evidence>
<dbReference type="InterPro" id="IPR015946">
    <property type="entry name" value="KH_dom-like_a/b"/>
</dbReference>
<dbReference type="EMBL" id="CAKOGP040002050">
    <property type="protein sequence ID" value="CAJ1960191.1"/>
    <property type="molecule type" value="Genomic_DNA"/>
</dbReference>
<dbReference type="GO" id="GO:0005525">
    <property type="term" value="F:GTP binding"/>
    <property type="evidence" value="ECO:0007669"/>
    <property type="project" value="UniProtKB-KW"/>
</dbReference>
<name>A0AAD2G2B1_9STRA</name>
<accession>A0AAD2G2B1</accession>
<keyword evidence="12" id="KW-1185">Reference proteome</keyword>
<dbReference type="PRINTS" id="PR00449">
    <property type="entry name" value="RASTRNSFRMNG"/>
</dbReference>
<evidence type="ECO:0000259" key="9">
    <source>
        <dbReference type="Pfam" id="PF01926"/>
    </source>
</evidence>
<dbReference type="InterPro" id="IPR006073">
    <property type="entry name" value="GTP-bd"/>
</dbReference>
<dbReference type="InterPro" id="IPR016484">
    <property type="entry name" value="GTPase_Der"/>
</dbReference>
<dbReference type="PIRSF" id="PIRSF006485">
    <property type="entry name" value="GTP-binding_EngA"/>
    <property type="match status" value="1"/>
</dbReference>
<feature type="domain" description="G" evidence="9">
    <location>
        <begin position="9"/>
        <end position="162"/>
    </location>
</feature>
<feature type="domain" description="G" evidence="9">
    <location>
        <begin position="243"/>
        <end position="362"/>
    </location>
</feature>
<dbReference type="InterPro" id="IPR005225">
    <property type="entry name" value="Small_GTP-bd"/>
</dbReference>
<sequence>MLADPDFVVAILGPPNAGKSTLFNRLQCKERNKSYKLGSSSKRVNGRISSKANSRGNAIVSPIANTTRDRRQCWGRIGSTEFQLIDTAGVDGDRIHLLGKSQSKEPILEKSMMMQTLAAAEQSDLNLLVFDGKVGVSHDLVATARWLRKLGKDSQVVIVANKLEGDSWAYEGSDVMQTLDEVTRLGFGEAITISALQGDGMVDLAVLIEQMKTNKKVRDVKSGVLSIPDGGAPASVPDKPIQLAILGRQNVGKSTLVNKLVKSERVLFGPTPGLTRDAIAVDYDWDGKKVQLVDTAGIRKFTRRAEDSIEDMAVADALRAMKVAEVAVLVVDAKELFLHRQELAICNAILNEGRALVIVANKVDLLEMSSDYGPKDFAKQVRLQLETAIPMLRNTPVLPMSCHTGEGVSALFPAVLDAKRRWSKPISTGLLNRWLKEVSNGSPLPVVGGVKSKLRYICMKKARPPTAIIFTNVDHLPDSYLRYLTRHLQESFELYGMAIRIIVKKSATNNPYVKKKGNRSGFGLGGRDARNRRRIAEYQKKSKKRRVD</sequence>
<evidence type="ECO:0000256" key="1">
    <source>
        <dbReference type="ARBA" id="ARBA00008279"/>
    </source>
</evidence>
<evidence type="ECO:0000256" key="3">
    <source>
        <dbReference type="ARBA" id="ARBA00022517"/>
    </source>
</evidence>
<keyword evidence="6 7" id="KW-0342">GTP-binding</keyword>
<dbReference type="Proteomes" id="UP001295423">
    <property type="component" value="Unassembled WGS sequence"/>
</dbReference>
<evidence type="ECO:0000256" key="2">
    <source>
        <dbReference type="ARBA" id="ARBA00020953"/>
    </source>
</evidence>
<comment type="similarity">
    <text evidence="1 7">Belongs to the TRAFAC class TrmE-Era-EngA-EngB-Septin-like GTPase superfamily. EngA (Der) GTPase family.</text>
</comment>
<comment type="caution">
    <text evidence="11">The sequence shown here is derived from an EMBL/GenBank/DDBJ whole genome shotgun (WGS) entry which is preliminary data.</text>
</comment>